<keyword evidence="9" id="KW-1133">Transmembrane helix</keyword>
<keyword evidence="9" id="KW-0812">Transmembrane</keyword>
<dbReference type="InterPro" id="IPR036890">
    <property type="entry name" value="HATPase_C_sf"/>
</dbReference>
<dbReference type="InterPro" id="IPR003594">
    <property type="entry name" value="HATPase_dom"/>
</dbReference>
<feature type="transmembrane region" description="Helical" evidence="9">
    <location>
        <begin position="89"/>
        <end position="109"/>
    </location>
</feature>
<feature type="transmembrane region" description="Helical" evidence="9">
    <location>
        <begin position="12"/>
        <end position="32"/>
    </location>
</feature>
<evidence type="ECO:0000259" key="10">
    <source>
        <dbReference type="PROSITE" id="PS50109"/>
    </source>
</evidence>
<keyword evidence="6 11" id="KW-0418">Kinase</keyword>
<evidence type="ECO:0000256" key="8">
    <source>
        <dbReference type="ARBA" id="ARBA00023012"/>
    </source>
</evidence>
<feature type="transmembrane region" description="Helical" evidence="9">
    <location>
        <begin position="158"/>
        <end position="177"/>
    </location>
</feature>
<dbReference type="InterPro" id="IPR005467">
    <property type="entry name" value="His_kinase_dom"/>
</dbReference>
<evidence type="ECO:0000256" key="7">
    <source>
        <dbReference type="ARBA" id="ARBA00022840"/>
    </source>
</evidence>
<name>A0A078MCL8_9BACL</name>
<dbReference type="GO" id="GO:0005524">
    <property type="term" value="F:ATP binding"/>
    <property type="evidence" value="ECO:0007669"/>
    <property type="project" value="UniProtKB-KW"/>
</dbReference>
<keyword evidence="7" id="KW-0067">ATP-binding</keyword>
<feature type="transmembrane region" description="Helical" evidence="9">
    <location>
        <begin position="62"/>
        <end position="83"/>
    </location>
</feature>
<accession>A0A078MCL8</accession>
<dbReference type="PRINTS" id="PR00344">
    <property type="entry name" value="BCTRLSENSOR"/>
</dbReference>
<keyword evidence="9" id="KW-0472">Membrane</keyword>
<keyword evidence="8" id="KW-0902">Two-component regulatory system</keyword>
<dbReference type="GO" id="GO:0004673">
    <property type="term" value="F:protein histidine kinase activity"/>
    <property type="evidence" value="ECO:0007669"/>
    <property type="project" value="UniProtKB-EC"/>
</dbReference>
<feature type="domain" description="Histidine kinase" evidence="10">
    <location>
        <begin position="201"/>
        <end position="412"/>
    </location>
</feature>
<dbReference type="InterPro" id="IPR004358">
    <property type="entry name" value="Sig_transdc_His_kin-like_C"/>
</dbReference>
<keyword evidence="5" id="KW-0547">Nucleotide-binding</keyword>
<dbReference type="GO" id="GO:0000160">
    <property type="term" value="P:phosphorelay signal transduction system"/>
    <property type="evidence" value="ECO:0007669"/>
    <property type="project" value="UniProtKB-KW"/>
</dbReference>
<proteinExistence type="predicted"/>
<evidence type="ECO:0000256" key="3">
    <source>
        <dbReference type="ARBA" id="ARBA00022553"/>
    </source>
</evidence>
<comment type="catalytic activity">
    <reaction evidence="1">
        <text>ATP + protein L-histidine = ADP + protein N-phospho-L-histidine.</text>
        <dbReference type="EC" id="2.7.13.3"/>
    </reaction>
</comment>
<evidence type="ECO:0000256" key="6">
    <source>
        <dbReference type="ARBA" id="ARBA00022777"/>
    </source>
</evidence>
<dbReference type="PANTHER" id="PTHR44936">
    <property type="entry name" value="SENSOR PROTEIN CREC"/>
    <property type="match status" value="1"/>
</dbReference>
<protein>
    <recommendedName>
        <fullName evidence="2">histidine kinase</fullName>
        <ecNumber evidence="2">2.7.13.3</ecNumber>
    </recommendedName>
</protein>
<evidence type="ECO:0000256" key="2">
    <source>
        <dbReference type="ARBA" id="ARBA00012438"/>
    </source>
</evidence>
<dbReference type="SUPFAM" id="SSF55874">
    <property type="entry name" value="ATPase domain of HSP90 chaperone/DNA topoisomerase II/histidine kinase"/>
    <property type="match status" value="1"/>
</dbReference>
<dbReference type="AlphaFoldDB" id="A0A078MCL8"/>
<feature type="transmembrane region" description="Helical" evidence="9">
    <location>
        <begin position="121"/>
        <end position="138"/>
    </location>
</feature>
<evidence type="ECO:0000313" key="11">
    <source>
        <dbReference type="EMBL" id="CEA04030.1"/>
    </source>
</evidence>
<reference evidence="11" key="1">
    <citation type="submission" date="2014-07" db="EMBL/GenBank/DDBJ databases">
        <authorList>
            <person name="Urmite Genomes Urmite Genomes"/>
        </authorList>
    </citation>
    <scope>NUCLEOTIDE SEQUENCE</scope>
    <source>
        <strain evidence="11">13S34_air</strain>
    </source>
</reference>
<dbReference type="Pfam" id="PF02518">
    <property type="entry name" value="HATPase_c"/>
    <property type="match status" value="1"/>
</dbReference>
<dbReference type="InterPro" id="IPR050980">
    <property type="entry name" value="2C_sensor_his_kinase"/>
</dbReference>
<dbReference type="EMBL" id="LN483075">
    <property type="protein sequence ID" value="CEA04030.1"/>
    <property type="molecule type" value="Genomic_DNA"/>
</dbReference>
<dbReference type="PANTHER" id="PTHR44936:SF9">
    <property type="entry name" value="SENSOR PROTEIN CREC"/>
    <property type="match status" value="1"/>
</dbReference>
<feature type="transmembrane region" description="Helical" evidence="9">
    <location>
        <begin position="38"/>
        <end position="55"/>
    </location>
</feature>
<keyword evidence="4" id="KW-0808">Transferase</keyword>
<keyword evidence="3" id="KW-0597">Phosphoprotein</keyword>
<dbReference type="PATRIC" id="fig|1461583.4.peg.1709"/>
<dbReference type="Gene3D" id="3.30.565.10">
    <property type="entry name" value="Histidine kinase-like ATPase, C-terminal domain"/>
    <property type="match status" value="1"/>
</dbReference>
<organism evidence="11">
    <name type="scientific">Metalysinibacillus saudimassiliensis</name>
    <dbReference type="NCBI Taxonomy" id="1461583"/>
    <lineage>
        <taxon>Bacteria</taxon>
        <taxon>Bacillati</taxon>
        <taxon>Bacillota</taxon>
        <taxon>Bacilli</taxon>
        <taxon>Bacillales</taxon>
        <taxon>Caryophanaceae</taxon>
        <taxon>Metalysinibacillus</taxon>
    </lineage>
</organism>
<gene>
    <name evidence="11" type="primary">glnK</name>
    <name evidence="11" type="ORF">BN1050_01782</name>
</gene>
<dbReference type="PROSITE" id="PS50109">
    <property type="entry name" value="HIS_KIN"/>
    <property type="match status" value="1"/>
</dbReference>
<dbReference type="EC" id="2.7.13.3" evidence="2"/>
<sequence>MTNSLQLSHRNYEWIWIVIIASLTAISSEIKLLPFEHINFRFGLGSIIFLLLLLIRPTERVVRTGIVTGIVVVLFRTGIDVSVRGEELVASFISNAPTFVFYMVYAIGYRLLRMDKHKERAITLGLLAVITEIIANSGEHAVRFLFSHQLIDVQGWLLVIAVACFRSFFVIGIYFSIAQAYGQRQLTTDLTVNANVYMETLYLKKLMNHVEQVMAHSYTLYRELKKQDHPTHQQVLHIAQEIHEVKKDSQRIYAGINKITVDMVQTAKLSQLLQHVRNSNENYAEHLGKSCTIHIAQDADLVVGEAIAVLTILNNIVANAVEAMNHGNIYLSVTIGEAVLFRIEDEGQGIDERDLALIFEPGFTTKYNQAGVAATGIGLSHVRDLVQRLGGEVNCVPLKTGTSFTITLPKSRIEE</sequence>
<evidence type="ECO:0000256" key="9">
    <source>
        <dbReference type="SAM" id="Phobius"/>
    </source>
</evidence>
<dbReference type="HOGENOM" id="CLU_052005_1_0_9"/>
<evidence type="ECO:0000256" key="1">
    <source>
        <dbReference type="ARBA" id="ARBA00000085"/>
    </source>
</evidence>
<evidence type="ECO:0000256" key="5">
    <source>
        <dbReference type="ARBA" id="ARBA00022741"/>
    </source>
</evidence>
<evidence type="ECO:0000256" key="4">
    <source>
        <dbReference type="ARBA" id="ARBA00022679"/>
    </source>
</evidence>
<dbReference type="SMART" id="SM00387">
    <property type="entry name" value="HATPase_c"/>
    <property type="match status" value="1"/>
</dbReference>